<dbReference type="InterPro" id="IPR011262">
    <property type="entry name" value="DNA-dir_RNA_pol_insert"/>
</dbReference>
<feature type="domain" description="DNA-directed RNA polymerase RpoA/D/Rpb3-type" evidence="7">
    <location>
        <begin position="18"/>
        <end position="260"/>
    </location>
</feature>
<evidence type="ECO:0000256" key="4">
    <source>
        <dbReference type="ARBA" id="ARBA00023242"/>
    </source>
</evidence>
<dbReference type="InterPro" id="IPR036603">
    <property type="entry name" value="RBP11-like"/>
</dbReference>
<keyword evidence="2" id="KW-0240">DNA-directed RNA polymerase</keyword>
<dbReference type="InterPro" id="IPR050518">
    <property type="entry name" value="Rpo3/RPB3_RNA_Pol_subunit"/>
</dbReference>
<evidence type="ECO:0000256" key="3">
    <source>
        <dbReference type="ARBA" id="ARBA00023163"/>
    </source>
</evidence>
<dbReference type="HAMAP" id="MF_00320">
    <property type="entry name" value="RNApol_arch_Rpo3"/>
    <property type="match status" value="1"/>
</dbReference>
<organism evidence="8 9">
    <name type="scientific">Tetranychus urticae</name>
    <name type="common">Two-spotted spider mite</name>
    <dbReference type="NCBI Taxonomy" id="32264"/>
    <lineage>
        <taxon>Eukaryota</taxon>
        <taxon>Metazoa</taxon>
        <taxon>Ecdysozoa</taxon>
        <taxon>Arthropoda</taxon>
        <taxon>Chelicerata</taxon>
        <taxon>Arachnida</taxon>
        <taxon>Acari</taxon>
        <taxon>Acariformes</taxon>
        <taxon>Trombidiformes</taxon>
        <taxon>Prostigmata</taxon>
        <taxon>Eleutherengona</taxon>
        <taxon>Raphignathae</taxon>
        <taxon>Tetranychoidea</taxon>
        <taxon>Tetranychidae</taxon>
        <taxon>Tetranychus</taxon>
    </lineage>
</organism>
<name>T1JQ31_TETUR</name>
<reference evidence="8" key="2">
    <citation type="submission" date="2015-06" db="UniProtKB">
        <authorList>
            <consortium name="EnsemblMetazoa"/>
        </authorList>
    </citation>
    <scope>IDENTIFICATION</scope>
</reference>
<dbReference type="GO" id="GO:0003677">
    <property type="term" value="F:DNA binding"/>
    <property type="evidence" value="ECO:0007669"/>
    <property type="project" value="InterPro"/>
</dbReference>
<dbReference type="NCBIfam" id="NF001988">
    <property type="entry name" value="PRK00783.1"/>
    <property type="match status" value="1"/>
</dbReference>
<dbReference type="InterPro" id="IPR036643">
    <property type="entry name" value="RNApol_insert_sf"/>
</dbReference>
<dbReference type="FunFam" id="2.170.120.12:FF:000002">
    <property type="entry name" value="DNA-directed RNA polymerase II subunit RPB3"/>
    <property type="match status" value="1"/>
</dbReference>
<dbReference type="HOGENOM" id="CLU_038421_1_0_1"/>
<dbReference type="AlphaFoldDB" id="T1JQ31"/>
<dbReference type="Pfam" id="PF01193">
    <property type="entry name" value="RNA_pol_L"/>
    <property type="match status" value="1"/>
</dbReference>
<dbReference type="InterPro" id="IPR001514">
    <property type="entry name" value="DNA-dir_RNA_pol_30-40kDasu_CS"/>
</dbReference>
<evidence type="ECO:0000256" key="1">
    <source>
        <dbReference type="ARBA" id="ARBA00004123"/>
    </source>
</evidence>
<dbReference type="PANTHER" id="PTHR11800:SF2">
    <property type="entry name" value="DNA-DIRECTED RNA POLYMERASE II SUBUNIT RPB3"/>
    <property type="match status" value="1"/>
</dbReference>
<dbReference type="EMBL" id="CAEY01000437">
    <property type="status" value="NOT_ANNOTATED_CDS"/>
    <property type="molecule type" value="Genomic_DNA"/>
</dbReference>
<evidence type="ECO:0000313" key="9">
    <source>
        <dbReference type="Proteomes" id="UP000015104"/>
    </source>
</evidence>
<gene>
    <name evidence="8" type="primary">107360416</name>
</gene>
<dbReference type="SMART" id="SM00662">
    <property type="entry name" value="RPOLD"/>
    <property type="match status" value="1"/>
</dbReference>
<accession>T1JQ31</accession>
<dbReference type="PANTHER" id="PTHR11800">
    <property type="entry name" value="DNA-DIRECTED RNA POLYMERASE"/>
    <property type="match status" value="1"/>
</dbReference>
<dbReference type="OrthoDB" id="270173at2759"/>
<dbReference type="GO" id="GO:0005665">
    <property type="term" value="C:RNA polymerase II, core complex"/>
    <property type="evidence" value="ECO:0007669"/>
    <property type="project" value="TreeGrafter"/>
</dbReference>
<comment type="similarity">
    <text evidence="5">Belongs to the archaeal Rpo3/eukaryotic RPB3 RNA polymerase subunit family.</text>
</comment>
<dbReference type="Gene3D" id="3.30.1360.10">
    <property type="entry name" value="RNA polymerase, RBP11-like subunit"/>
    <property type="match status" value="1"/>
</dbReference>
<sequence>MPYANQPQISITDSSKENIKFSIEETSLSVANALRRTFISEVPTLAIDWVQLEANSTVLFDEFIASRLGLIPLTSDEVVDKMAYSRDCVCSDFCQDCAVEFTLHVKCNEDATKNVTSSDLKSKNQFVVPATKKADEEDYGDENEEILIVKLRKGQELRIRAYAKKGFGKEHAKWNPTSSVSFEYDPDNSFRHTTFPIPEEWPKSEFSELDDTKYEADYIRDKQPSKFYFNLESSGALKPVNIVLSGLNVLKKKLTDLQTQLNHEIEHDALTIM</sequence>
<reference evidence="9" key="1">
    <citation type="submission" date="2011-08" db="EMBL/GenBank/DDBJ databases">
        <authorList>
            <person name="Rombauts S."/>
        </authorList>
    </citation>
    <scope>NUCLEOTIDE SEQUENCE</scope>
    <source>
        <strain evidence="9">London</strain>
    </source>
</reference>
<proteinExistence type="inferred from homology"/>
<evidence type="ECO:0000259" key="7">
    <source>
        <dbReference type="SMART" id="SM00662"/>
    </source>
</evidence>
<evidence type="ECO:0000256" key="6">
    <source>
        <dbReference type="ARBA" id="ARBA00072506"/>
    </source>
</evidence>
<dbReference type="Proteomes" id="UP000015104">
    <property type="component" value="Unassembled WGS sequence"/>
</dbReference>
<evidence type="ECO:0000256" key="2">
    <source>
        <dbReference type="ARBA" id="ARBA00022478"/>
    </source>
</evidence>
<dbReference type="EnsemblMetazoa" id="tetur01g01740.1">
    <property type="protein sequence ID" value="tetur01g01740.1"/>
    <property type="gene ID" value="tetur01g01740"/>
</dbReference>
<keyword evidence="9" id="KW-1185">Reference proteome</keyword>
<dbReference type="Gene3D" id="2.170.120.12">
    <property type="entry name" value="DNA-directed RNA polymerase, insert domain"/>
    <property type="match status" value="1"/>
</dbReference>
<dbReference type="GO" id="GO:0046983">
    <property type="term" value="F:protein dimerization activity"/>
    <property type="evidence" value="ECO:0007669"/>
    <property type="project" value="InterPro"/>
</dbReference>
<evidence type="ECO:0000256" key="5">
    <source>
        <dbReference type="ARBA" id="ARBA00025804"/>
    </source>
</evidence>
<evidence type="ECO:0000313" key="8">
    <source>
        <dbReference type="EnsemblMetazoa" id="tetur01g01740.1"/>
    </source>
</evidence>
<dbReference type="SUPFAM" id="SSF56553">
    <property type="entry name" value="Insert subdomain of RNA polymerase alpha subunit"/>
    <property type="match status" value="1"/>
</dbReference>
<dbReference type="eggNOG" id="KOG1522">
    <property type="taxonomic scope" value="Eukaryota"/>
</dbReference>
<keyword evidence="4" id="KW-0539">Nucleus</keyword>
<dbReference type="PROSITE" id="PS00446">
    <property type="entry name" value="RNA_POL_D_30KD"/>
    <property type="match status" value="1"/>
</dbReference>
<dbReference type="InterPro" id="IPR011263">
    <property type="entry name" value="DNA-dir_RNA_pol_RpoA/D/Rpb3"/>
</dbReference>
<dbReference type="STRING" id="32264.T1JQ31"/>
<dbReference type="KEGG" id="tut:107360416"/>
<dbReference type="SUPFAM" id="SSF55257">
    <property type="entry name" value="RBP11-like subunits of RNA polymerase"/>
    <property type="match status" value="1"/>
</dbReference>
<dbReference type="GO" id="GO:0003899">
    <property type="term" value="F:DNA-directed RNA polymerase activity"/>
    <property type="evidence" value="ECO:0007669"/>
    <property type="project" value="InterPro"/>
</dbReference>
<dbReference type="InterPro" id="IPR022842">
    <property type="entry name" value="RNAP_Rpo3/Rpb3/RPAC1"/>
</dbReference>
<keyword evidence="3" id="KW-0804">Transcription</keyword>
<comment type="subcellular location">
    <subcellularLocation>
        <location evidence="1">Nucleus</location>
    </subcellularLocation>
</comment>
<protein>
    <recommendedName>
        <fullName evidence="6">DNA-directed RNA polymerase II subunit RPB3</fullName>
    </recommendedName>
</protein>
<dbReference type="Pfam" id="PF01000">
    <property type="entry name" value="RNA_pol_A_bac"/>
    <property type="match status" value="1"/>
</dbReference>
<dbReference type="GO" id="GO:0006366">
    <property type="term" value="P:transcription by RNA polymerase II"/>
    <property type="evidence" value="ECO:0007669"/>
    <property type="project" value="TreeGrafter"/>
</dbReference>
<dbReference type="CDD" id="cd07031">
    <property type="entry name" value="RNAP_II_RPB3"/>
    <property type="match status" value="1"/>
</dbReference>
<dbReference type="OMA" id="FYFEVES"/>